<feature type="transmembrane region" description="Helical" evidence="1">
    <location>
        <begin position="6"/>
        <end position="27"/>
    </location>
</feature>
<feature type="transmembrane region" description="Helical" evidence="1">
    <location>
        <begin position="64"/>
        <end position="84"/>
    </location>
</feature>
<name>A0ABX2Q3Y7_9BACT</name>
<feature type="transmembrane region" description="Helical" evidence="1">
    <location>
        <begin position="96"/>
        <end position="115"/>
    </location>
</feature>
<gene>
    <name evidence="2" type="ORF">HW556_12365</name>
</gene>
<reference evidence="2 3" key="1">
    <citation type="submission" date="2020-05" db="EMBL/GenBank/DDBJ databases">
        <title>Hymenobacter terrestris sp. nov. and Hymenobacter lapidiphilus sp. nov., isolated from regoliths in Antarctica.</title>
        <authorList>
            <person name="Sedlacek I."/>
            <person name="Pantucek R."/>
            <person name="Zeman M."/>
            <person name="Holochova P."/>
            <person name="Kralova S."/>
            <person name="Stankova E."/>
            <person name="Sedo O."/>
            <person name="Micenkova L."/>
            <person name="Svec P."/>
            <person name="Gupta V."/>
            <person name="Sood U."/>
            <person name="Korpole U.S."/>
            <person name="Lal R."/>
        </authorList>
    </citation>
    <scope>NUCLEOTIDE SEQUENCE [LARGE SCALE GENOMIC DNA]</scope>
    <source>
        <strain evidence="2 3">P5252</strain>
    </source>
</reference>
<organism evidence="2 3">
    <name type="scientific">Hymenobacter terrestris</name>
    <dbReference type="NCBI Taxonomy" id="2748310"/>
    <lineage>
        <taxon>Bacteria</taxon>
        <taxon>Pseudomonadati</taxon>
        <taxon>Bacteroidota</taxon>
        <taxon>Cytophagia</taxon>
        <taxon>Cytophagales</taxon>
        <taxon>Hymenobacteraceae</taxon>
        <taxon>Hymenobacter</taxon>
    </lineage>
</organism>
<dbReference type="EMBL" id="JABKAV010000037">
    <property type="protein sequence ID" value="NVO85675.1"/>
    <property type="molecule type" value="Genomic_DNA"/>
</dbReference>
<feature type="transmembrane region" description="Helical" evidence="1">
    <location>
        <begin position="158"/>
        <end position="183"/>
    </location>
</feature>
<feature type="transmembrane region" description="Helical" evidence="1">
    <location>
        <begin position="127"/>
        <end position="146"/>
    </location>
</feature>
<evidence type="ECO:0000313" key="2">
    <source>
        <dbReference type="EMBL" id="NVO85675.1"/>
    </source>
</evidence>
<evidence type="ECO:0000256" key="1">
    <source>
        <dbReference type="SAM" id="Phobius"/>
    </source>
</evidence>
<evidence type="ECO:0000313" key="3">
    <source>
        <dbReference type="Proteomes" id="UP000626554"/>
    </source>
</evidence>
<proteinExistence type="predicted"/>
<protein>
    <submittedName>
        <fullName evidence="2">Uncharacterized protein</fullName>
    </submittedName>
</protein>
<keyword evidence="1" id="KW-0812">Transmembrane</keyword>
<feature type="transmembrane region" description="Helical" evidence="1">
    <location>
        <begin position="195"/>
        <end position="216"/>
    </location>
</feature>
<keyword evidence="3" id="KW-1185">Reference proteome</keyword>
<keyword evidence="1" id="KW-0472">Membrane</keyword>
<keyword evidence="1" id="KW-1133">Transmembrane helix</keyword>
<accession>A0ABX2Q3Y7</accession>
<feature type="transmembrane region" description="Helical" evidence="1">
    <location>
        <begin position="39"/>
        <end position="58"/>
    </location>
</feature>
<comment type="caution">
    <text evidence="2">The sequence shown here is derived from an EMBL/GenBank/DDBJ whole genome shotgun (WGS) entry which is preliminary data.</text>
</comment>
<sequence length="224" mass="25930">MPPWFLGFAKLLDFVAYTSLLLPFYLAHTRRTHLSGGLVALRFLPVFHFGIYCLMHIANSVWRNNIPLIHFATIAETLIYLKVYHEEFTETKIKKTIRYAAVAFLLFAFIDSIWLEKPPRINSYTNLFESILIIGLALLFFEKIMVRHKQLKLSRVPMFVATVGIVIYLAGTVLLFLTTNYFIVLNDEFNLRLMYLVSSVLLLLLAVLLSRAFLLVRPTETPLR</sequence>
<dbReference type="Proteomes" id="UP000626554">
    <property type="component" value="Unassembled WGS sequence"/>
</dbReference>
<dbReference type="RefSeq" id="WP_176900357.1">
    <property type="nucleotide sequence ID" value="NZ_JABKAV010000037.1"/>
</dbReference>